<dbReference type="RefSeq" id="WP_179445062.1">
    <property type="nucleotide sequence ID" value="NZ_JACBZS010000001.1"/>
</dbReference>
<dbReference type="EMBL" id="JACBZS010000001">
    <property type="protein sequence ID" value="NYI71208.1"/>
    <property type="molecule type" value="Genomic_DNA"/>
</dbReference>
<sequence length="194" mass="20562">MSYVELATAGQRAFAATGAQELGLVVPWTPLWTTRDVLSHLVDNAERAISGVTGPPSADEANEAVEALQDASVAQLVQRWRDVTHAVPSAPAGPSPEWDVAVHLADVFEVWGRPALGAALWAPTLISALTFLERAGRLQCTVVGESGSFGDGAELAAVSDYELFRALFGRRHDVIDSVVARGDPAVLRSLAFFG</sequence>
<name>A0A7Z0IL46_9ACTN</name>
<evidence type="ECO:0008006" key="3">
    <source>
        <dbReference type="Google" id="ProtNLM"/>
    </source>
</evidence>
<dbReference type="Proteomes" id="UP000527616">
    <property type="component" value="Unassembled WGS sequence"/>
</dbReference>
<organism evidence="1 2">
    <name type="scientific">Naumannella cuiyingiana</name>
    <dbReference type="NCBI Taxonomy" id="1347891"/>
    <lineage>
        <taxon>Bacteria</taxon>
        <taxon>Bacillati</taxon>
        <taxon>Actinomycetota</taxon>
        <taxon>Actinomycetes</taxon>
        <taxon>Propionibacteriales</taxon>
        <taxon>Propionibacteriaceae</taxon>
        <taxon>Naumannella</taxon>
    </lineage>
</organism>
<dbReference type="AlphaFoldDB" id="A0A7Z0IL46"/>
<comment type="caution">
    <text evidence="1">The sequence shown here is derived from an EMBL/GenBank/DDBJ whole genome shotgun (WGS) entry which is preliminary data.</text>
</comment>
<protein>
    <recommendedName>
        <fullName evidence="3">Mycothiol-dependent maleylpyruvate isomerase metal-binding domain-containing protein</fullName>
    </recommendedName>
</protein>
<evidence type="ECO:0000313" key="2">
    <source>
        <dbReference type="Proteomes" id="UP000527616"/>
    </source>
</evidence>
<accession>A0A7Z0IL46</accession>
<dbReference type="InterPro" id="IPR034660">
    <property type="entry name" value="DinB/YfiT-like"/>
</dbReference>
<dbReference type="SUPFAM" id="SSF109854">
    <property type="entry name" value="DinB/YfiT-like putative metalloenzymes"/>
    <property type="match status" value="1"/>
</dbReference>
<evidence type="ECO:0000313" key="1">
    <source>
        <dbReference type="EMBL" id="NYI71208.1"/>
    </source>
</evidence>
<keyword evidence="2" id="KW-1185">Reference proteome</keyword>
<gene>
    <name evidence="1" type="ORF">GGQ54_001768</name>
</gene>
<proteinExistence type="predicted"/>
<reference evidence="1 2" key="1">
    <citation type="submission" date="2020-07" db="EMBL/GenBank/DDBJ databases">
        <title>Sequencing the genomes of 1000 actinobacteria strains.</title>
        <authorList>
            <person name="Klenk H.-P."/>
        </authorList>
    </citation>
    <scope>NUCLEOTIDE SEQUENCE [LARGE SCALE GENOMIC DNA]</scope>
    <source>
        <strain evidence="1 2">DSM 103164</strain>
    </source>
</reference>